<accession>A0ABX1NA91</accession>
<dbReference type="EMBL" id="WTVS01000002">
    <property type="protein sequence ID" value="NMF96154.1"/>
    <property type="molecule type" value="Genomic_DNA"/>
</dbReference>
<comment type="caution">
    <text evidence="2">The sequence shown here is derived from an EMBL/GenBank/DDBJ whole genome shotgun (WGS) entry which is preliminary data.</text>
</comment>
<evidence type="ECO:0000313" key="2">
    <source>
        <dbReference type="EMBL" id="NMF96154.1"/>
    </source>
</evidence>
<evidence type="ECO:0000313" key="3">
    <source>
        <dbReference type="Proteomes" id="UP000634522"/>
    </source>
</evidence>
<reference evidence="2 3" key="1">
    <citation type="submission" date="2019-12" db="EMBL/GenBank/DDBJ databases">
        <title>Comparative genomics gives insights into the taxonomy of the Azoarcus-Aromatoleum group and reveals separate origins of nif in the plant-associated Azoarcus and non-plant-associated Aromatoleum sub-groups.</title>
        <authorList>
            <person name="Lafos M."/>
            <person name="Maluk M."/>
            <person name="Batista M."/>
            <person name="Junghare M."/>
            <person name="Carmona M."/>
            <person name="Faoro H."/>
            <person name="Cruz L.M."/>
            <person name="Battistoni F."/>
            <person name="De Souza E."/>
            <person name="Pedrosa F."/>
            <person name="Chen W.-M."/>
            <person name="Poole P.S."/>
            <person name="Dixon R.A."/>
            <person name="James E.K."/>
        </authorList>
    </citation>
    <scope>NUCLEOTIDE SEQUENCE [LARGE SCALE GENOMIC DNA]</scope>
    <source>
        <strain evidence="2 3">T</strain>
    </source>
</reference>
<organism evidence="2 3">
    <name type="scientific">Aromatoleum toluolicum</name>
    <dbReference type="NCBI Taxonomy" id="90060"/>
    <lineage>
        <taxon>Bacteria</taxon>
        <taxon>Pseudomonadati</taxon>
        <taxon>Pseudomonadota</taxon>
        <taxon>Betaproteobacteria</taxon>
        <taxon>Rhodocyclales</taxon>
        <taxon>Rhodocyclaceae</taxon>
        <taxon>Aromatoleum</taxon>
    </lineage>
</organism>
<dbReference type="RefSeq" id="WP_169137258.1">
    <property type="nucleotide sequence ID" value="NZ_WTVS01000002.1"/>
</dbReference>
<protein>
    <submittedName>
        <fullName evidence="2">Uncharacterized protein</fullName>
    </submittedName>
</protein>
<gene>
    <name evidence="2" type="ORF">GPA27_01920</name>
</gene>
<dbReference type="Pfam" id="PF07362">
    <property type="entry name" value="CcdA"/>
    <property type="match status" value="1"/>
</dbReference>
<proteinExistence type="predicted"/>
<name>A0ABX1NA91_9RHOO</name>
<keyword evidence="1" id="KW-1277">Toxin-antitoxin system</keyword>
<evidence type="ECO:0000256" key="1">
    <source>
        <dbReference type="ARBA" id="ARBA00022649"/>
    </source>
</evidence>
<dbReference type="InterPro" id="IPR009956">
    <property type="entry name" value="Post-segregation_anti-tox_CcdA"/>
</dbReference>
<dbReference type="Proteomes" id="UP000634522">
    <property type="component" value="Unassembled WGS sequence"/>
</dbReference>
<sequence length="84" mass="9840">MKTGTCNDQPGKRPYRLTLTASRGEEALRYTDDLSTMVDKLLVEFIDRKRNERRLRQETNDEVCASLNRFHDQHGSFVPRELGR</sequence>
<keyword evidence="3" id="KW-1185">Reference proteome</keyword>